<dbReference type="CDD" id="cd08422">
    <property type="entry name" value="PBP2_CrgA_like"/>
    <property type="match status" value="1"/>
</dbReference>
<dbReference type="FunFam" id="1.10.10.10:FF:000001">
    <property type="entry name" value="LysR family transcriptional regulator"/>
    <property type="match status" value="1"/>
</dbReference>
<sequence>MNNDLNQIRIFCKVAQLQSFTKAAETLDIEKSTVSNKVSHLETRLGVKLLQRTTRSVKLTEEGAQYLHFCEQAMSQLALGEAFLSEMREQASGHLRVAVPQNFADFMASTIVVPFLQAHPKITLEVQQGAQSVDLIKDGFDVAVRASFNEVEDSSLVYRKIYQSQRVFIASQQYVAEHGVASSIEQLRSQPYIASFAGARNDESFNQVYAQDKWHTLNARLTVNSTAAVLSAVEAGLGFAIMPIGMVRDKIASGEFVQIASDITLTDSVIYLVYPSRAGQPAKLKAFLDMMVSWGEGMMRVNKLI</sequence>
<dbReference type="Gene3D" id="1.10.10.10">
    <property type="entry name" value="Winged helix-like DNA-binding domain superfamily/Winged helix DNA-binding domain"/>
    <property type="match status" value="1"/>
</dbReference>
<evidence type="ECO:0000256" key="2">
    <source>
        <dbReference type="ARBA" id="ARBA00023015"/>
    </source>
</evidence>
<dbReference type="InterPro" id="IPR036388">
    <property type="entry name" value="WH-like_DNA-bd_sf"/>
</dbReference>
<evidence type="ECO:0000256" key="3">
    <source>
        <dbReference type="ARBA" id="ARBA00023125"/>
    </source>
</evidence>
<comment type="similarity">
    <text evidence="1">Belongs to the LysR transcriptional regulatory family.</text>
</comment>
<gene>
    <name evidence="6" type="ORF">N478_16250</name>
</gene>
<dbReference type="RefSeq" id="WP_063380666.1">
    <property type="nucleotide sequence ID" value="NZ_AUXX01000011.1"/>
</dbReference>
<name>A0A167N965_9GAMM</name>
<dbReference type="GO" id="GO:0006351">
    <property type="term" value="P:DNA-templated transcription"/>
    <property type="evidence" value="ECO:0007669"/>
    <property type="project" value="TreeGrafter"/>
</dbReference>
<dbReference type="PROSITE" id="PS50931">
    <property type="entry name" value="HTH_LYSR"/>
    <property type="match status" value="1"/>
</dbReference>
<evidence type="ECO:0000256" key="1">
    <source>
        <dbReference type="ARBA" id="ARBA00009437"/>
    </source>
</evidence>
<evidence type="ECO:0000259" key="5">
    <source>
        <dbReference type="PROSITE" id="PS50931"/>
    </source>
</evidence>
<dbReference type="InterPro" id="IPR000847">
    <property type="entry name" value="LysR_HTH_N"/>
</dbReference>
<dbReference type="Pfam" id="PF00126">
    <property type="entry name" value="HTH_1"/>
    <property type="match status" value="1"/>
</dbReference>
<dbReference type="InterPro" id="IPR036390">
    <property type="entry name" value="WH_DNA-bd_sf"/>
</dbReference>
<dbReference type="SUPFAM" id="SSF46785">
    <property type="entry name" value="Winged helix' DNA-binding domain"/>
    <property type="match status" value="1"/>
</dbReference>
<dbReference type="Proteomes" id="UP000076661">
    <property type="component" value="Unassembled WGS sequence"/>
</dbReference>
<comment type="caution">
    <text evidence="6">The sequence shown here is derived from an EMBL/GenBank/DDBJ whole genome shotgun (WGS) entry which is preliminary data.</text>
</comment>
<keyword evidence="4" id="KW-0804">Transcription</keyword>
<evidence type="ECO:0000313" key="6">
    <source>
        <dbReference type="EMBL" id="KZN67772.1"/>
    </source>
</evidence>
<protein>
    <recommendedName>
        <fullName evidence="5">HTH lysR-type domain-containing protein</fullName>
    </recommendedName>
</protein>
<dbReference type="InterPro" id="IPR005119">
    <property type="entry name" value="LysR_subst-bd"/>
</dbReference>
<evidence type="ECO:0000256" key="4">
    <source>
        <dbReference type="ARBA" id="ARBA00023163"/>
    </source>
</evidence>
<dbReference type="PATRIC" id="fig|1365257.3.peg.1665"/>
<dbReference type="SUPFAM" id="SSF53850">
    <property type="entry name" value="Periplasmic binding protein-like II"/>
    <property type="match status" value="1"/>
</dbReference>
<dbReference type="GO" id="GO:0043565">
    <property type="term" value="F:sequence-specific DNA binding"/>
    <property type="evidence" value="ECO:0007669"/>
    <property type="project" value="TreeGrafter"/>
</dbReference>
<dbReference type="PANTHER" id="PTHR30537">
    <property type="entry name" value="HTH-TYPE TRANSCRIPTIONAL REGULATOR"/>
    <property type="match status" value="1"/>
</dbReference>
<accession>A0A167N965</accession>
<keyword evidence="3" id="KW-0238">DNA-binding</keyword>
<keyword evidence="2" id="KW-0805">Transcription regulation</keyword>
<proteinExistence type="inferred from homology"/>
<dbReference type="PANTHER" id="PTHR30537:SF68">
    <property type="entry name" value="TRANSCRIPTIONAL REGULATOR-RELATED"/>
    <property type="match status" value="1"/>
</dbReference>
<dbReference type="Pfam" id="PF03466">
    <property type="entry name" value="LysR_substrate"/>
    <property type="match status" value="1"/>
</dbReference>
<dbReference type="GO" id="GO:0003700">
    <property type="term" value="F:DNA-binding transcription factor activity"/>
    <property type="evidence" value="ECO:0007669"/>
    <property type="project" value="InterPro"/>
</dbReference>
<dbReference type="AlphaFoldDB" id="A0A167N965"/>
<dbReference type="InterPro" id="IPR058163">
    <property type="entry name" value="LysR-type_TF_proteobact-type"/>
</dbReference>
<dbReference type="EMBL" id="AUXX01000011">
    <property type="protein sequence ID" value="KZN67772.1"/>
    <property type="molecule type" value="Genomic_DNA"/>
</dbReference>
<dbReference type="Gene3D" id="3.40.190.290">
    <property type="match status" value="1"/>
</dbReference>
<organism evidence="6 7">
    <name type="scientific">Pseudoalteromonas luteoviolacea S4060-1</name>
    <dbReference type="NCBI Taxonomy" id="1365257"/>
    <lineage>
        <taxon>Bacteria</taxon>
        <taxon>Pseudomonadati</taxon>
        <taxon>Pseudomonadota</taxon>
        <taxon>Gammaproteobacteria</taxon>
        <taxon>Alteromonadales</taxon>
        <taxon>Pseudoalteromonadaceae</taxon>
        <taxon>Pseudoalteromonas</taxon>
    </lineage>
</organism>
<dbReference type="PRINTS" id="PR00039">
    <property type="entry name" value="HTHLYSR"/>
</dbReference>
<feature type="domain" description="HTH lysR-type" evidence="5">
    <location>
        <begin position="1"/>
        <end position="60"/>
    </location>
</feature>
<reference evidence="6 7" key="1">
    <citation type="submission" date="2013-07" db="EMBL/GenBank/DDBJ databases">
        <title>Comparative Genomic and Metabolomic Analysis of Twelve Strains of Pseudoalteromonas luteoviolacea.</title>
        <authorList>
            <person name="Vynne N.G."/>
            <person name="Mansson M."/>
            <person name="Gram L."/>
        </authorList>
    </citation>
    <scope>NUCLEOTIDE SEQUENCE [LARGE SCALE GENOMIC DNA]</scope>
    <source>
        <strain evidence="6 7">S4060-1</strain>
    </source>
</reference>
<evidence type="ECO:0000313" key="7">
    <source>
        <dbReference type="Proteomes" id="UP000076661"/>
    </source>
</evidence>